<dbReference type="AlphaFoldDB" id="A0A9P4JAS8"/>
<feature type="region of interest" description="Disordered" evidence="2">
    <location>
        <begin position="109"/>
        <end position="134"/>
    </location>
</feature>
<accession>A0A9P4JAS8</accession>
<feature type="compositionally biased region" description="Acidic residues" evidence="2">
    <location>
        <begin position="113"/>
        <end position="130"/>
    </location>
</feature>
<dbReference type="EMBL" id="ML996081">
    <property type="protein sequence ID" value="KAF2156572.1"/>
    <property type="molecule type" value="Genomic_DNA"/>
</dbReference>
<feature type="coiled-coil region" evidence="1">
    <location>
        <begin position="48"/>
        <end position="104"/>
    </location>
</feature>
<reference evidence="4" key="1">
    <citation type="journal article" date="2020" name="Stud. Mycol.">
        <title>101 Dothideomycetes genomes: a test case for predicting lifestyles and emergence of pathogens.</title>
        <authorList>
            <person name="Haridas S."/>
            <person name="Albert R."/>
            <person name="Binder M."/>
            <person name="Bloem J."/>
            <person name="Labutti K."/>
            <person name="Salamov A."/>
            <person name="Andreopoulos B."/>
            <person name="Baker S."/>
            <person name="Barry K."/>
            <person name="Bills G."/>
            <person name="Bluhm B."/>
            <person name="Cannon C."/>
            <person name="Castanera R."/>
            <person name="Culley D."/>
            <person name="Daum C."/>
            <person name="Ezra D."/>
            <person name="Gonzalez J."/>
            <person name="Henrissat B."/>
            <person name="Kuo A."/>
            <person name="Liang C."/>
            <person name="Lipzen A."/>
            <person name="Lutzoni F."/>
            <person name="Magnuson J."/>
            <person name="Mondo S."/>
            <person name="Nolan M."/>
            <person name="Ohm R."/>
            <person name="Pangilinan J."/>
            <person name="Park H.-J."/>
            <person name="Ramirez L."/>
            <person name="Alfaro M."/>
            <person name="Sun H."/>
            <person name="Tritt A."/>
            <person name="Yoshinaga Y."/>
            <person name="Zwiers L.-H."/>
            <person name="Turgeon B."/>
            <person name="Goodwin S."/>
            <person name="Spatafora J."/>
            <person name="Crous P."/>
            <person name="Grigoriev I."/>
        </authorList>
    </citation>
    <scope>NUCLEOTIDE SEQUENCE</scope>
    <source>
        <strain evidence="4">CBS 260.36</strain>
    </source>
</reference>
<feature type="compositionally biased region" description="Low complexity" evidence="2">
    <location>
        <begin position="16"/>
        <end position="32"/>
    </location>
</feature>
<dbReference type="Pfam" id="PF07000">
    <property type="entry name" value="DUF1308"/>
    <property type="match status" value="1"/>
</dbReference>
<gene>
    <name evidence="4" type="ORF">K461DRAFT_272622</name>
</gene>
<dbReference type="InterPro" id="IPR010733">
    <property type="entry name" value="DUF1308"/>
</dbReference>
<feature type="region of interest" description="Disordered" evidence="2">
    <location>
        <begin position="1"/>
        <end position="40"/>
    </location>
</feature>
<protein>
    <recommendedName>
        <fullName evidence="3">DUF1308 domain-containing protein</fullName>
    </recommendedName>
</protein>
<name>A0A9P4JAS8_9PEZI</name>
<keyword evidence="5" id="KW-1185">Reference proteome</keyword>
<organism evidence="4 5">
    <name type="scientific">Myriangium duriaei CBS 260.36</name>
    <dbReference type="NCBI Taxonomy" id="1168546"/>
    <lineage>
        <taxon>Eukaryota</taxon>
        <taxon>Fungi</taxon>
        <taxon>Dikarya</taxon>
        <taxon>Ascomycota</taxon>
        <taxon>Pezizomycotina</taxon>
        <taxon>Dothideomycetes</taxon>
        <taxon>Dothideomycetidae</taxon>
        <taxon>Myriangiales</taxon>
        <taxon>Myriangiaceae</taxon>
        <taxon>Myriangium</taxon>
    </lineage>
</organism>
<sequence length="542" mass="60268">MSLPLRVNGSSEDASTRAPTTNGTAQTTPTVTSPLQPSRSADELLVRCRALRDDIEAFRDHLKTQRKEHTVEMSHYRGVVKSELKNLERLAQRQKEARELKQAEAVETIQEGGEVDSDQSEAELDSEDEPVGQSVASSNLPFLESVWNATKSTTGLVAMQKRFYFGEDVKKQTVAGASRIRRGRGGTRSSTVKAGKALVDIVARDGMEWIKVSLITNHRMLMDKAREGWSAYSSDEDDGSDGASVDSDDPDSNIPVVKMSEALLEASMEVRIRTKHPQVRLLLPKVVEGRQPEVDKILHRLRSKGISVECDGSTVAGYPLNRVIDNLVPDPFLDFTTTLNIDCTILLALVSDFSHTDVEAEPWFHKALKRQVEIEDKENLLPNLLYPAIKGRKLLCTHEAAKRMREIVDTIGTPGEKARTEILMSDSTENDAESRRIQLKEWTKFEVPTNLELPVQVVDKDSVAADGLPPVASRVRQSLTAINQSVFMYGWSAGITTITSNRTVTKQLDTILDEHAESESDWPKIWLCPTARSLVGKEKGRE</sequence>
<dbReference type="PANTHER" id="PTHR13379">
    <property type="entry name" value="UNCHARACTERIZED DUF1308"/>
    <property type="match status" value="1"/>
</dbReference>
<comment type="caution">
    <text evidence="4">The sequence shown here is derived from an EMBL/GenBank/DDBJ whole genome shotgun (WGS) entry which is preliminary data.</text>
</comment>
<keyword evidence="1" id="KW-0175">Coiled coil</keyword>
<feature type="region of interest" description="Disordered" evidence="2">
    <location>
        <begin position="231"/>
        <end position="253"/>
    </location>
</feature>
<dbReference type="PANTHER" id="PTHR13379:SF0">
    <property type="entry name" value="UPF0415 PROTEIN C7ORF25"/>
    <property type="match status" value="1"/>
</dbReference>
<feature type="domain" description="DUF1308" evidence="3">
    <location>
        <begin position="339"/>
        <end position="434"/>
    </location>
</feature>
<evidence type="ECO:0000313" key="5">
    <source>
        <dbReference type="Proteomes" id="UP000799439"/>
    </source>
</evidence>
<evidence type="ECO:0000313" key="4">
    <source>
        <dbReference type="EMBL" id="KAF2156572.1"/>
    </source>
</evidence>
<dbReference type="Proteomes" id="UP000799439">
    <property type="component" value="Unassembled WGS sequence"/>
</dbReference>
<feature type="compositionally biased region" description="Acidic residues" evidence="2">
    <location>
        <begin position="234"/>
        <end position="251"/>
    </location>
</feature>
<proteinExistence type="predicted"/>
<dbReference type="OrthoDB" id="441890at2759"/>
<evidence type="ECO:0000259" key="3">
    <source>
        <dbReference type="Pfam" id="PF07000"/>
    </source>
</evidence>
<evidence type="ECO:0000256" key="2">
    <source>
        <dbReference type="SAM" id="MobiDB-lite"/>
    </source>
</evidence>
<evidence type="ECO:0000256" key="1">
    <source>
        <dbReference type="SAM" id="Coils"/>
    </source>
</evidence>